<dbReference type="OrthoDB" id="337870at2759"/>
<dbReference type="NCBIfam" id="TIGR00234">
    <property type="entry name" value="tyrS"/>
    <property type="match status" value="1"/>
</dbReference>
<dbReference type="InterPro" id="IPR036986">
    <property type="entry name" value="S4_RNA-bd_sf"/>
</dbReference>
<dbReference type="InterPro" id="IPR014729">
    <property type="entry name" value="Rossmann-like_a/b/a_fold"/>
</dbReference>
<evidence type="ECO:0000256" key="7">
    <source>
        <dbReference type="ARBA" id="ARBA00033323"/>
    </source>
</evidence>
<dbReference type="InterPro" id="IPR002307">
    <property type="entry name" value="Tyr-tRNA-ligase"/>
</dbReference>
<keyword evidence="6 9" id="KW-0030">Aminoacyl-tRNA synthetase</keyword>
<comment type="similarity">
    <text evidence="9">Belongs to the class-I aminoacyl-tRNA synthetase family.</text>
</comment>
<dbReference type="GO" id="GO:0004831">
    <property type="term" value="F:tyrosine-tRNA ligase activity"/>
    <property type="evidence" value="ECO:0007669"/>
    <property type="project" value="UniProtKB-EC"/>
</dbReference>
<dbReference type="SUPFAM" id="SSF52374">
    <property type="entry name" value="Nucleotidylyl transferase"/>
    <property type="match status" value="1"/>
</dbReference>
<evidence type="ECO:0000256" key="6">
    <source>
        <dbReference type="ARBA" id="ARBA00023146"/>
    </source>
</evidence>
<dbReference type="GeneID" id="37015962"/>
<reference evidence="11 12" key="1">
    <citation type="journal article" date="2018" name="Mol. Biol. Evol.">
        <title>Broad Genomic Sampling Reveals a Smut Pathogenic Ancestry of the Fungal Clade Ustilaginomycotina.</title>
        <authorList>
            <person name="Kijpornyongpan T."/>
            <person name="Mondo S.J."/>
            <person name="Barry K."/>
            <person name="Sandor L."/>
            <person name="Lee J."/>
            <person name="Lipzen A."/>
            <person name="Pangilinan J."/>
            <person name="LaButti K."/>
            <person name="Hainaut M."/>
            <person name="Henrissat B."/>
            <person name="Grigoriev I.V."/>
            <person name="Spatafora J.W."/>
            <person name="Aime M.C."/>
        </authorList>
    </citation>
    <scope>NUCLEOTIDE SEQUENCE [LARGE SCALE GENOMIC DNA]</scope>
    <source>
        <strain evidence="11 12">MCA 4718</strain>
    </source>
</reference>
<dbReference type="Gene3D" id="1.10.240.10">
    <property type="entry name" value="Tyrosyl-Transfer RNA Synthetase"/>
    <property type="match status" value="1"/>
</dbReference>
<keyword evidence="4 9" id="KW-0067">ATP-binding</keyword>
<dbReference type="SUPFAM" id="SSF55174">
    <property type="entry name" value="Alpha-L RNA-binding motif"/>
    <property type="match status" value="1"/>
</dbReference>
<dbReference type="PROSITE" id="PS00178">
    <property type="entry name" value="AA_TRNA_LIGASE_I"/>
    <property type="match status" value="1"/>
</dbReference>
<evidence type="ECO:0000256" key="1">
    <source>
        <dbReference type="ARBA" id="ARBA00013160"/>
    </source>
</evidence>
<dbReference type="Proteomes" id="UP000245942">
    <property type="component" value="Unassembled WGS sequence"/>
</dbReference>
<dbReference type="InterPro" id="IPR024088">
    <property type="entry name" value="Tyr-tRNA-ligase_bac-type"/>
</dbReference>
<evidence type="ECO:0000256" key="8">
    <source>
        <dbReference type="ARBA" id="ARBA00048248"/>
    </source>
</evidence>
<evidence type="ECO:0000256" key="3">
    <source>
        <dbReference type="ARBA" id="ARBA00022741"/>
    </source>
</evidence>
<evidence type="ECO:0000256" key="9">
    <source>
        <dbReference type="RuleBase" id="RU363036"/>
    </source>
</evidence>
<protein>
    <recommendedName>
        <fullName evidence="1">tyrosine--tRNA ligase</fullName>
        <ecNumber evidence="1">6.1.1.1</ecNumber>
    </recommendedName>
    <alternativeName>
        <fullName evidence="7">Tyrosyl-tRNA synthetase</fullName>
    </alternativeName>
</protein>
<dbReference type="AlphaFoldDB" id="A0A316UEI9"/>
<dbReference type="InterPro" id="IPR001412">
    <property type="entry name" value="aa-tRNA-synth_I_CS"/>
</dbReference>
<sequence length="577" mass="60863">MPTAHGNTTSSVDGQGSVYTNATLQMLSGRDLIASVSSSHISAHLSSQPRTIYLGVDPTAPSLHLGNLVPIIALIWLVKAGHRGILLIGGATGSIGDPSGKSTERPDMDRGELHKNVQALKSQLDSLIRNLNAHFGGAASASSDNGGVQRTPLEEAAAAGTGAAAERAADEVIGGPSAQGNSTAPVAGSQALEEGAERSATGALDIQILNNQDFYEGIGILDFLRDIGRYVRIGEVLARDSVKTRLPPPHGTSTSPHAGLSYTEFSYQLLQAYDFYLLNARPDIGCSMQIGGSDQMGNISAGVELIRRKRFGSASNALQEADLDDTQAESPAAAASSSSSRRLPPAYGMTLPLLTTSSGAKLGKSAGNAIFLSRDLCSDYDFYQYLLRTTDEDVTKLLHCLTFLSSEEIAAAEGARGARQVLLADEVTRLFRGPEALASAKRMTNLLHVAFAACEGRGGLQETLDSHDGMRNELHLMARASESMTKADAKVLRLSKGNVLGQSLVDVLVLTGLADSKVQARRLLQGGAYLNNVPLTSDSAAAGVFTEKDVATFRDRPEEGIVLLRKGKRTAKVLLLV</sequence>
<dbReference type="Pfam" id="PF00579">
    <property type="entry name" value="tRNA-synt_1b"/>
    <property type="match status" value="1"/>
</dbReference>
<feature type="region of interest" description="Disordered" evidence="10">
    <location>
        <begin position="320"/>
        <end position="343"/>
    </location>
</feature>
<keyword evidence="5 9" id="KW-0648">Protein biosynthesis</keyword>
<feature type="region of interest" description="Disordered" evidence="10">
    <location>
        <begin position="167"/>
        <end position="194"/>
    </location>
</feature>
<proteinExistence type="inferred from homology"/>
<dbReference type="STRING" id="1684307.A0A316UEI9"/>
<dbReference type="Gene3D" id="3.40.50.620">
    <property type="entry name" value="HUPs"/>
    <property type="match status" value="1"/>
</dbReference>
<name>A0A316UEI9_9BASI</name>
<keyword evidence="12" id="KW-1185">Reference proteome</keyword>
<dbReference type="EMBL" id="KZ819325">
    <property type="protein sequence ID" value="PWN21515.1"/>
    <property type="molecule type" value="Genomic_DNA"/>
</dbReference>
<evidence type="ECO:0000256" key="4">
    <source>
        <dbReference type="ARBA" id="ARBA00022840"/>
    </source>
</evidence>
<evidence type="ECO:0000313" key="11">
    <source>
        <dbReference type="EMBL" id="PWN21515.1"/>
    </source>
</evidence>
<dbReference type="GO" id="GO:0005524">
    <property type="term" value="F:ATP binding"/>
    <property type="evidence" value="ECO:0007669"/>
    <property type="project" value="UniProtKB-KW"/>
</dbReference>
<keyword evidence="2 9" id="KW-0436">Ligase</keyword>
<feature type="compositionally biased region" description="Low complexity" evidence="10">
    <location>
        <begin position="328"/>
        <end position="343"/>
    </location>
</feature>
<gene>
    <name evidence="11" type="ORF">BCV69DRAFT_298525</name>
</gene>
<keyword evidence="3 9" id="KW-0547">Nucleotide-binding</keyword>
<dbReference type="PANTHER" id="PTHR11766:SF0">
    <property type="entry name" value="TYROSINE--TRNA LIGASE, MITOCHONDRIAL"/>
    <property type="match status" value="1"/>
</dbReference>
<evidence type="ECO:0000256" key="2">
    <source>
        <dbReference type="ARBA" id="ARBA00022598"/>
    </source>
</evidence>
<accession>A0A316UEI9</accession>
<dbReference type="GO" id="GO:0006437">
    <property type="term" value="P:tyrosyl-tRNA aminoacylation"/>
    <property type="evidence" value="ECO:0007669"/>
    <property type="project" value="InterPro"/>
</dbReference>
<dbReference type="GO" id="GO:0003723">
    <property type="term" value="F:RNA binding"/>
    <property type="evidence" value="ECO:0007669"/>
    <property type="project" value="InterPro"/>
</dbReference>
<dbReference type="GO" id="GO:0005829">
    <property type="term" value="C:cytosol"/>
    <property type="evidence" value="ECO:0007669"/>
    <property type="project" value="TreeGrafter"/>
</dbReference>
<comment type="catalytic activity">
    <reaction evidence="8">
        <text>tRNA(Tyr) + L-tyrosine + ATP = L-tyrosyl-tRNA(Tyr) + AMP + diphosphate + H(+)</text>
        <dbReference type="Rhea" id="RHEA:10220"/>
        <dbReference type="Rhea" id="RHEA-COMP:9706"/>
        <dbReference type="Rhea" id="RHEA-COMP:9707"/>
        <dbReference type="ChEBI" id="CHEBI:15378"/>
        <dbReference type="ChEBI" id="CHEBI:30616"/>
        <dbReference type="ChEBI" id="CHEBI:33019"/>
        <dbReference type="ChEBI" id="CHEBI:58315"/>
        <dbReference type="ChEBI" id="CHEBI:78442"/>
        <dbReference type="ChEBI" id="CHEBI:78536"/>
        <dbReference type="ChEBI" id="CHEBI:456215"/>
        <dbReference type="EC" id="6.1.1.1"/>
    </reaction>
</comment>
<dbReference type="PANTHER" id="PTHR11766">
    <property type="entry name" value="TYROSYL-TRNA SYNTHETASE"/>
    <property type="match status" value="1"/>
</dbReference>
<dbReference type="Gene3D" id="3.10.290.10">
    <property type="entry name" value="RNA-binding S4 domain"/>
    <property type="match status" value="1"/>
</dbReference>
<evidence type="ECO:0000313" key="12">
    <source>
        <dbReference type="Proteomes" id="UP000245942"/>
    </source>
</evidence>
<dbReference type="InterPro" id="IPR002305">
    <property type="entry name" value="aa-tRNA-synth_Ic"/>
</dbReference>
<evidence type="ECO:0000256" key="10">
    <source>
        <dbReference type="SAM" id="MobiDB-lite"/>
    </source>
</evidence>
<organism evidence="11 12">
    <name type="scientific">Pseudomicrostroma glucosiphilum</name>
    <dbReference type="NCBI Taxonomy" id="1684307"/>
    <lineage>
        <taxon>Eukaryota</taxon>
        <taxon>Fungi</taxon>
        <taxon>Dikarya</taxon>
        <taxon>Basidiomycota</taxon>
        <taxon>Ustilaginomycotina</taxon>
        <taxon>Exobasidiomycetes</taxon>
        <taxon>Microstromatales</taxon>
        <taxon>Microstromatales incertae sedis</taxon>
        <taxon>Pseudomicrostroma</taxon>
    </lineage>
</organism>
<dbReference type="EC" id="6.1.1.1" evidence="1"/>
<dbReference type="RefSeq" id="XP_025348675.1">
    <property type="nucleotide sequence ID" value="XM_025494228.1"/>
</dbReference>
<dbReference type="GO" id="GO:0005739">
    <property type="term" value="C:mitochondrion"/>
    <property type="evidence" value="ECO:0007669"/>
    <property type="project" value="TreeGrafter"/>
</dbReference>
<evidence type="ECO:0000256" key="5">
    <source>
        <dbReference type="ARBA" id="ARBA00022917"/>
    </source>
</evidence>